<feature type="compositionally biased region" description="Pro residues" evidence="1">
    <location>
        <begin position="254"/>
        <end position="269"/>
    </location>
</feature>
<dbReference type="AlphaFoldDB" id="A0A918J4Q6"/>
<dbReference type="Pfam" id="PF20568">
    <property type="entry name" value="DUF6777"/>
    <property type="match status" value="1"/>
</dbReference>
<feature type="compositionally biased region" description="Low complexity" evidence="1">
    <location>
        <begin position="274"/>
        <end position="306"/>
    </location>
</feature>
<keyword evidence="4" id="KW-1185">Reference proteome</keyword>
<name>A0A918J4Q6_9ACTN</name>
<sequence>MGEEVFLLPATAPGPDFFTASTAVGGTLPPASPPSPTAAAPRQPPPAGRAVPSPAGARALSGATPGLYQGTAHVADCDVGRQVAHLAADPVRAGAFAATAGVPRTRLPRHLRALTPVVLRTDTRVTSHAYHDRQVAAYQAVLQAGTAVLVDDRGVPRVRCACGNPLGPPSSDRGVGVRGTAWPGYRPDQVVVVTPAPRAVTGLTIVDVRTGAWIERRTGDDVRRDRVVPAPARTTARPRPPAVGPEQAGATPTGSPPTAPPFAADPPGTPRAEGGTTSPPGIPSGTPRAEGGTTSPPGDPSGTPGA</sequence>
<evidence type="ECO:0000256" key="1">
    <source>
        <dbReference type="SAM" id="MobiDB-lite"/>
    </source>
</evidence>
<dbReference type="InterPro" id="IPR046704">
    <property type="entry name" value="DUF6777"/>
</dbReference>
<comment type="caution">
    <text evidence="3">The sequence shown here is derived from an EMBL/GenBank/DDBJ whole genome shotgun (WGS) entry which is preliminary data.</text>
</comment>
<evidence type="ECO:0000313" key="3">
    <source>
        <dbReference type="EMBL" id="GGW46862.1"/>
    </source>
</evidence>
<feature type="compositionally biased region" description="Low complexity" evidence="1">
    <location>
        <begin position="228"/>
        <end position="237"/>
    </location>
</feature>
<proteinExistence type="predicted"/>
<organism evidence="3 4">
    <name type="scientific">Streptomyces lucensis JCM 4490</name>
    <dbReference type="NCBI Taxonomy" id="1306176"/>
    <lineage>
        <taxon>Bacteria</taxon>
        <taxon>Bacillati</taxon>
        <taxon>Actinomycetota</taxon>
        <taxon>Actinomycetes</taxon>
        <taxon>Kitasatosporales</taxon>
        <taxon>Streptomycetaceae</taxon>
        <taxon>Streptomyces</taxon>
    </lineage>
</organism>
<evidence type="ECO:0000259" key="2">
    <source>
        <dbReference type="Pfam" id="PF20568"/>
    </source>
</evidence>
<reference evidence="3" key="1">
    <citation type="journal article" date="2014" name="Int. J. Syst. Evol. Microbiol.">
        <title>Complete genome sequence of Corynebacterium casei LMG S-19264T (=DSM 44701T), isolated from a smear-ripened cheese.</title>
        <authorList>
            <consortium name="US DOE Joint Genome Institute (JGI-PGF)"/>
            <person name="Walter F."/>
            <person name="Albersmeier A."/>
            <person name="Kalinowski J."/>
            <person name="Ruckert C."/>
        </authorList>
    </citation>
    <scope>NUCLEOTIDE SEQUENCE</scope>
    <source>
        <strain evidence="3">JCM 4490</strain>
    </source>
</reference>
<accession>A0A918J4Q6</accession>
<evidence type="ECO:0000313" key="4">
    <source>
        <dbReference type="Proteomes" id="UP000620224"/>
    </source>
</evidence>
<reference evidence="3" key="2">
    <citation type="submission" date="2020-09" db="EMBL/GenBank/DDBJ databases">
        <authorList>
            <person name="Sun Q."/>
            <person name="Ohkuma M."/>
        </authorList>
    </citation>
    <scope>NUCLEOTIDE SEQUENCE</scope>
    <source>
        <strain evidence="3">JCM 4490</strain>
    </source>
</reference>
<dbReference type="Proteomes" id="UP000620224">
    <property type="component" value="Unassembled WGS sequence"/>
</dbReference>
<dbReference type="EMBL" id="BMUE01000004">
    <property type="protein sequence ID" value="GGW46862.1"/>
    <property type="molecule type" value="Genomic_DNA"/>
</dbReference>
<feature type="domain" description="DUF6777" evidence="2">
    <location>
        <begin position="58"/>
        <end position="219"/>
    </location>
</feature>
<gene>
    <name evidence="3" type="ORF">GCM10010503_24530</name>
</gene>
<feature type="region of interest" description="Disordered" evidence="1">
    <location>
        <begin position="18"/>
        <end position="58"/>
    </location>
</feature>
<feature type="compositionally biased region" description="Pro residues" evidence="1">
    <location>
        <begin position="30"/>
        <end position="47"/>
    </location>
</feature>
<feature type="region of interest" description="Disordered" evidence="1">
    <location>
        <begin position="224"/>
        <end position="306"/>
    </location>
</feature>
<protein>
    <recommendedName>
        <fullName evidence="2">DUF6777 domain-containing protein</fullName>
    </recommendedName>
</protein>